<gene>
    <name evidence="1" type="ordered locus">Gura_3871</name>
</gene>
<evidence type="ECO:0000313" key="2">
    <source>
        <dbReference type="Proteomes" id="UP000006695"/>
    </source>
</evidence>
<dbReference type="AlphaFoldDB" id="A5G8A2"/>
<keyword evidence="2" id="KW-1185">Reference proteome</keyword>
<dbReference type="KEGG" id="gur:Gura_3871"/>
<dbReference type="HOGENOM" id="CLU_2046330_0_0_7"/>
<proteinExistence type="predicted"/>
<dbReference type="RefSeq" id="WP_011940666.1">
    <property type="nucleotide sequence ID" value="NC_009483.1"/>
</dbReference>
<dbReference type="EMBL" id="CP000698">
    <property type="protein sequence ID" value="ABQ28020.1"/>
    <property type="molecule type" value="Genomic_DNA"/>
</dbReference>
<name>A5G8A2_GEOUR</name>
<organism evidence="1 2">
    <name type="scientific">Geotalea uraniireducens (strain Rf4)</name>
    <name type="common">Geobacter uraniireducens</name>
    <dbReference type="NCBI Taxonomy" id="351605"/>
    <lineage>
        <taxon>Bacteria</taxon>
        <taxon>Pseudomonadati</taxon>
        <taxon>Thermodesulfobacteriota</taxon>
        <taxon>Desulfuromonadia</taxon>
        <taxon>Geobacterales</taxon>
        <taxon>Geobacteraceae</taxon>
        <taxon>Geotalea</taxon>
    </lineage>
</organism>
<dbReference type="Proteomes" id="UP000006695">
    <property type="component" value="Chromosome"/>
</dbReference>
<dbReference type="STRING" id="351605.Gura_3871"/>
<evidence type="ECO:0008006" key="3">
    <source>
        <dbReference type="Google" id="ProtNLM"/>
    </source>
</evidence>
<reference evidence="1 2" key="1">
    <citation type="submission" date="2007-05" db="EMBL/GenBank/DDBJ databases">
        <title>Complete sequence of Geobacter uraniireducens Rf4.</title>
        <authorList>
            <consortium name="US DOE Joint Genome Institute"/>
            <person name="Copeland A."/>
            <person name="Lucas S."/>
            <person name="Lapidus A."/>
            <person name="Barry K."/>
            <person name="Detter J.C."/>
            <person name="Glavina del Rio T."/>
            <person name="Hammon N."/>
            <person name="Israni S."/>
            <person name="Dalin E."/>
            <person name="Tice H."/>
            <person name="Pitluck S."/>
            <person name="Chertkov O."/>
            <person name="Brettin T."/>
            <person name="Bruce D."/>
            <person name="Han C."/>
            <person name="Schmutz J."/>
            <person name="Larimer F."/>
            <person name="Land M."/>
            <person name="Hauser L."/>
            <person name="Kyrpides N."/>
            <person name="Mikhailova N."/>
            <person name="Shelobolina E."/>
            <person name="Aklujkar M."/>
            <person name="Lovley D."/>
            <person name="Richardson P."/>
        </authorList>
    </citation>
    <scope>NUCLEOTIDE SEQUENCE [LARGE SCALE GENOMIC DNA]</scope>
    <source>
        <strain evidence="1 2">Rf4</strain>
    </source>
</reference>
<evidence type="ECO:0000313" key="1">
    <source>
        <dbReference type="EMBL" id="ABQ28020.1"/>
    </source>
</evidence>
<accession>A5G8A2</accession>
<sequence length="120" mass="14189">MKGCHPIICKNCALMLARIVHKRHWWFPIVREPLLLGMRILAWRHRIDARKHAVRNPECKGCIRFMKSELEEKSATFRFLNDRIGNRFSNLRNARLTQAELDEAKRFAREAGFFSPPPTF</sequence>
<dbReference type="OrthoDB" id="1681699at2"/>
<protein>
    <recommendedName>
        <fullName evidence="3">Nitroreductase</fullName>
    </recommendedName>
</protein>